<dbReference type="InterPro" id="IPR012675">
    <property type="entry name" value="Beta-grasp_dom_sf"/>
</dbReference>
<dbReference type="SUPFAM" id="SSF56003">
    <property type="entry name" value="Molybdenum cofactor-binding domain"/>
    <property type="match status" value="1"/>
</dbReference>
<evidence type="ECO:0000259" key="6">
    <source>
        <dbReference type="PROSITE" id="PS51085"/>
    </source>
</evidence>
<dbReference type="InterPro" id="IPR000674">
    <property type="entry name" value="Ald_Oxase/Xan_DH_a/b"/>
</dbReference>
<dbReference type="PROSITE" id="PS00197">
    <property type="entry name" value="2FE2S_FER_1"/>
    <property type="match status" value="1"/>
</dbReference>
<dbReference type="Gene3D" id="3.30.365.10">
    <property type="entry name" value="Aldehyde oxidase/xanthine dehydrogenase, molybdopterin binding domain"/>
    <property type="match status" value="4"/>
</dbReference>
<dbReference type="SUPFAM" id="SSF54665">
    <property type="entry name" value="CO dehydrogenase molybdoprotein N-domain-like"/>
    <property type="match status" value="1"/>
</dbReference>
<dbReference type="EMBL" id="AP022560">
    <property type="protein sequence ID" value="BBX05109.1"/>
    <property type="molecule type" value="Genomic_DNA"/>
</dbReference>
<evidence type="ECO:0000313" key="8">
    <source>
        <dbReference type="Proteomes" id="UP000466681"/>
    </source>
</evidence>
<dbReference type="InterPro" id="IPR036856">
    <property type="entry name" value="Ald_Oxase/Xan_DH_a/b_sf"/>
</dbReference>
<dbReference type="Pfam" id="PF02738">
    <property type="entry name" value="MoCoBD_1"/>
    <property type="match status" value="1"/>
</dbReference>
<dbReference type="InterPro" id="IPR016208">
    <property type="entry name" value="Ald_Oxase/xanthine_DH-like"/>
</dbReference>
<evidence type="ECO:0000256" key="5">
    <source>
        <dbReference type="ARBA" id="ARBA00023004"/>
    </source>
</evidence>
<reference evidence="7 8" key="1">
    <citation type="journal article" date="2019" name="Emerg. Microbes Infect.">
        <title>Comprehensive subspecies identification of 175 nontuberculous mycobacteria species based on 7547 genomic profiles.</title>
        <authorList>
            <person name="Matsumoto Y."/>
            <person name="Kinjo T."/>
            <person name="Motooka D."/>
            <person name="Nabeya D."/>
            <person name="Jung N."/>
            <person name="Uechi K."/>
            <person name="Horii T."/>
            <person name="Iida T."/>
            <person name="Fujita J."/>
            <person name="Nakamura S."/>
        </authorList>
    </citation>
    <scope>NUCLEOTIDE SEQUENCE [LARGE SCALE GENOMIC DNA]</scope>
    <source>
        <strain evidence="7 8">JCM 6375</strain>
    </source>
</reference>
<dbReference type="GO" id="GO:0051537">
    <property type="term" value="F:2 iron, 2 sulfur cluster binding"/>
    <property type="evidence" value="ECO:0007669"/>
    <property type="project" value="InterPro"/>
</dbReference>
<dbReference type="Pfam" id="PF20256">
    <property type="entry name" value="MoCoBD_2"/>
    <property type="match status" value="1"/>
</dbReference>
<dbReference type="InterPro" id="IPR036884">
    <property type="entry name" value="2Fe-2S-bd_dom_sf"/>
</dbReference>
<keyword evidence="8" id="KW-1185">Reference proteome</keyword>
<organism evidence="7 8">
    <name type="scientific">Mycolicibacterium moriokaense</name>
    <dbReference type="NCBI Taxonomy" id="39691"/>
    <lineage>
        <taxon>Bacteria</taxon>
        <taxon>Bacillati</taxon>
        <taxon>Actinomycetota</taxon>
        <taxon>Actinomycetes</taxon>
        <taxon>Mycobacteriales</taxon>
        <taxon>Mycobacteriaceae</taxon>
        <taxon>Mycolicibacterium</taxon>
    </lineage>
</organism>
<dbReference type="InterPro" id="IPR037165">
    <property type="entry name" value="AldOxase/xan_DH_Mopterin-bd_sf"/>
</dbReference>
<evidence type="ECO:0000256" key="2">
    <source>
        <dbReference type="ARBA" id="ARBA00022505"/>
    </source>
</evidence>
<dbReference type="InterPro" id="IPR008274">
    <property type="entry name" value="AldOxase/xan_DH_MoCoBD1"/>
</dbReference>
<sequence>MTYTVNGETFDEEPTPGQCLRTFVRSLGCHGVKKGCDAGDCGACTVWLDGAPVHSCITPAFRAEGREVTTVEGLGTPENLHPMQKKFLEAPGFQCGFCTAGMIMTSAALTDEQKQDLPRALKGNLCRCTGYRAIEDAVNGVRAVEEAAPGEAIGASVGAPAAAGVVTGTVEFTMDTDMPGMLHLKVLHSPHAHARVVSIDKSAALAVPGVHRVYTWEDVPRKRYSTAIHTDHLVDPDDTYMLDNVMRFAGQRVVAVVADSVAAAEEGCRRVAVEYEALPAVFDPEEAMADGAPQLHHYDDPFAHDKERNILLELHGEVGDVAAGFAEADVIHEGTYHTPRVQHAHLETHGSIAWMEDGRLHVRTSSQSPSVAKLKLSHLFDLRPDQLRVFCKRVGGGFGGKQEVIAEDLVALAALDIGRPVCWEYTREEEFTTASPRHPMTITVKLGAKSDGRLTAFQFRNVANTGAYGNHGGETLFAGGAAIMQYRCPNKKFDGYSVYTNTVPSGAIRGYGMTQPSFAVESAMTELALSLDLDPMELRRLNVIAPGDALVAIGEHPEDVSFTEDGLTACIDLVDAALRNRPAEQDLGPEWQVGTGTASSIHETAPPTDHVSESWATLRDDGTYEIAVGTVEFGEGTSTAHVQIAASVLGTTPARVHLVQSDTDRTGFDTGAFASAGLFVSGNAVQKAATALRDSILHFAARHTGVDVGACAMDDDGVTCADTRLTLAELLDAARARGTRFTVARKAYGSPRSVTSNAHGFQIAVHRITGEIRILYSVHATDPGVVINPQQVRGQIEGGVAQAIGFALTENFRLDANGAVVNPNLRNYRIPTYADIPRTEVLLVETRDSVGPMKSKGIAESNVNPVAPALANALHDATGVRYRELPFTPERIYARLNEHSLTPAT</sequence>
<proteinExistence type="inferred from homology"/>
<keyword evidence="4" id="KW-0560">Oxidoreductase</keyword>
<dbReference type="InterPro" id="IPR002888">
    <property type="entry name" value="2Fe-2S-bd"/>
</dbReference>
<dbReference type="Gene3D" id="3.90.1170.50">
    <property type="entry name" value="Aldehyde oxidase/xanthine dehydrogenase, a/b hammerhead"/>
    <property type="match status" value="1"/>
</dbReference>
<dbReference type="AlphaFoldDB" id="A0AAD1HI28"/>
<dbReference type="InterPro" id="IPR001041">
    <property type="entry name" value="2Fe-2S_ferredoxin-type"/>
</dbReference>
<dbReference type="InterPro" id="IPR046867">
    <property type="entry name" value="AldOxase/xan_DH_MoCoBD2"/>
</dbReference>
<dbReference type="SMART" id="SM01008">
    <property type="entry name" value="Ald_Xan_dh_C"/>
    <property type="match status" value="1"/>
</dbReference>
<dbReference type="Gene3D" id="1.10.150.120">
    <property type="entry name" value="[2Fe-2S]-binding domain"/>
    <property type="match status" value="1"/>
</dbReference>
<keyword evidence="3" id="KW-0479">Metal-binding</keyword>
<feature type="domain" description="2Fe-2S ferredoxin-type" evidence="6">
    <location>
        <begin position="1"/>
        <end position="74"/>
    </location>
</feature>
<dbReference type="PANTHER" id="PTHR11908:SF132">
    <property type="entry name" value="ALDEHYDE OXIDASE 1-RELATED"/>
    <property type="match status" value="1"/>
</dbReference>
<dbReference type="PROSITE" id="PS51085">
    <property type="entry name" value="2FE2S_FER_2"/>
    <property type="match status" value="1"/>
</dbReference>
<evidence type="ECO:0000313" key="7">
    <source>
        <dbReference type="EMBL" id="BBX05109.1"/>
    </source>
</evidence>
<dbReference type="Proteomes" id="UP000466681">
    <property type="component" value="Chromosome"/>
</dbReference>
<dbReference type="KEGG" id="mmor:MMOR_60450"/>
<dbReference type="SUPFAM" id="SSF47741">
    <property type="entry name" value="CO dehydrogenase ISP C-domain like"/>
    <property type="match status" value="1"/>
</dbReference>
<protein>
    <submittedName>
        <fullName evidence="7">Dehydrogenase</fullName>
    </submittedName>
</protein>
<dbReference type="InterPro" id="IPR036010">
    <property type="entry name" value="2Fe-2S_ferredoxin-like_sf"/>
</dbReference>
<accession>A0AAD1HI28</accession>
<dbReference type="RefSeq" id="WP_083152784.1">
    <property type="nucleotide sequence ID" value="NZ_AP022560.1"/>
</dbReference>
<evidence type="ECO:0000256" key="3">
    <source>
        <dbReference type="ARBA" id="ARBA00022723"/>
    </source>
</evidence>
<dbReference type="PANTHER" id="PTHR11908">
    <property type="entry name" value="XANTHINE DEHYDROGENASE"/>
    <property type="match status" value="1"/>
</dbReference>
<keyword evidence="5" id="KW-0408">Iron</keyword>
<name>A0AAD1HI28_9MYCO</name>
<keyword evidence="2" id="KW-0500">Molybdenum</keyword>
<dbReference type="GO" id="GO:0016491">
    <property type="term" value="F:oxidoreductase activity"/>
    <property type="evidence" value="ECO:0007669"/>
    <property type="project" value="UniProtKB-KW"/>
</dbReference>
<evidence type="ECO:0000256" key="4">
    <source>
        <dbReference type="ARBA" id="ARBA00023002"/>
    </source>
</evidence>
<dbReference type="SUPFAM" id="SSF54292">
    <property type="entry name" value="2Fe-2S ferredoxin-like"/>
    <property type="match status" value="1"/>
</dbReference>
<evidence type="ECO:0000256" key="1">
    <source>
        <dbReference type="ARBA" id="ARBA00006849"/>
    </source>
</evidence>
<dbReference type="InterPro" id="IPR006058">
    <property type="entry name" value="2Fe2S_fd_BS"/>
</dbReference>
<dbReference type="Pfam" id="PF01315">
    <property type="entry name" value="Ald_Xan_dh_C"/>
    <property type="match status" value="1"/>
</dbReference>
<gene>
    <name evidence="7" type="ORF">MMOR_60450</name>
</gene>
<dbReference type="Gene3D" id="3.10.20.30">
    <property type="match status" value="1"/>
</dbReference>
<dbReference type="Pfam" id="PF01799">
    <property type="entry name" value="Fer2_2"/>
    <property type="match status" value="1"/>
</dbReference>
<dbReference type="GO" id="GO:0005506">
    <property type="term" value="F:iron ion binding"/>
    <property type="evidence" value="ECO:0007669"/>
    <property type="project" value="InterPro"/>
</dbReference>
<comment type="similarity">
    <text evidence="1">Belongs to the xanthine dehydrogenase family.</text>
</comment>